<feature type="domain" description="RRM" evidence="6">
    <location>
        <begin position="141"/>
        <end position="213"/>
    </location>
</feature>
<dbReference type="EMBL" id="JARYMX010000007">
    <property type="protein sequence ID" value="KAJ9541674.1"/>
    <property type="molecule type" value="Genomic_DNA"/>
</dbReference>
<accession>A0AA38SGR2</accession>
<evidence type="ECO:0000256" key="4">
    <source>
        <dbReference type="PROSITE-ProRule" id="PRU00176"/>
    </source>
</evidence>
<dbReference type="InterPro" id="IPR012921">
    <property type="entry name" value="SPOC_C"/>
</dbReference>
<feature type="domain" description="RRM" evidence="6">
    <location>
        <begin position="22"/>
        <end position="94"/>
    </location>
</feature>
<evidence type="ECO:0000259" key="6">
    <source>
        <dbReference type="PROSITE" id="PS50102"/>
    </source>
</evidence>
<evidence type="ECO:0000313" key="8">
    <source>
        <dbReference type="Proteomes" id="UP001172457"/>
    </source>
</evidence>
<dbReference type="InterPro" id="IPR000504">
    <property type="entry name" value="RRM_dom"/>
</dbReference>
<feature type="domain" description="RRM" evidence="6">
    <location>
        <begin position="279"/>
        <end position="353"/>
    </location>
</feature>
<feature type="compositionally biased region" description="Basic and acidic residues" evidence="5">
    <location>
        <begin position="489"/>
        <end position="499"/>
    </location>
</feature>
<dbReference type="Gene3D" id="3.30.70.330">
    <property type="match status" value="3"/>
</dbReference>
<proteinExistence type="predicted"/>
<feature type="region of interest" description="Disordered" evidence="5">
    <location>
        <begin position="452"/>
        <end position="513"/>
    </location>
</feature>
<dbReference type="InterPro" id="IPR035979">
    <property type="entry name" value="RBD_domain_sf"/>
</dbReference>
<comment type="subcellular location">
    <subcellularLocation>
        <location evidence="1">Nucleus</location>
    </subcellularLocation>
</comment>
<dbReference type="SMART" id="SM00360">
    <property type="entry name" value="RRM"/>
    <property type="match status" value="3"/>
</dbReference>
<dbReference type="Proteomes" id="UP001172457">
    <property type="component" value="Chromosome 7"/>
</dbReference>
<dbReference type="GO" id="GO:0005634">
    <property type="term" value="C:nucleus"/>
    <property type="evidence" value="ECO:0007669"/>
    <property type="project" value="UniProtKB-SubCell"/>
</dbReference>
<keyword evidence="3" id="KW-0539">Nucleus</keyword>
<dbReference type="Pfam" id="PF00076">
    <property type="entry name" value="RRM_1"/>
    <property type="match status" value="3"/>
</dbReference>
<gene>
    <name evidence="7" type="ORF">OSB04_028180</name>
</gene>
<evidence type="ECO:0000256" key="2">
    <source>
        <dbReference type="ARBA" id="ARBA00022884"/>
    </source>
</evidence>
<name>A0AA38SGR2_9ASTR</name>
<comment type="caution">
    <text evidence="7">The sequence shown here is derived from an EMBL/GenBank/DDBJ whole genome shotgun (WGS) entry which is preliminary data.</text>
</comment>
<protein>
    <recommendedName>
        <fullName evidence="6">RRM domain-containing protein</fullName>
    </recommendedName>
</protein>
<keyword evidence="2 4" id="KW-0694">RNA-binding</keyword>
<evidence type="ECO:0000256" key="1">
    <source>
        <dbReference type="ARBA" id="ARBA00004123"/>
    </source>
</evidence>
<dbReference type="SUPFAM" id="SSF54928">
    <property type="entry name" value="RNA-binding domain, RBD"/>
    <property type="match status" value="2"/>
</dbReference>
<dbReference type="Pfam" id="PF07744">
    <property type="entry name" value="SPOC"/>
    <property type="match status" value="1"/>
</dbReference>
<evidence type="ECO:0000313" key="7">
    <source>
        <dbReference type="EMBL" id="KAJ9541674.1"/>
    </source>
</evidence>
<dbReference type="PANTHER" id="PTHR23189">
    <property type="entry name" value="RNA RECOGNITION MOTIF-CONTAINING"/>
    <property type="match status" value="1"/>
</dbReference>
<dbReference type="AlphaFoldDB" id="A0AA38SGR2"/>
<feature type="region of interest" description="Disordered" evidence="5">
    <location>
        <begin position="965"/>
        <end position="987"/>
    </location>
</feature>
<evidence type="ECO:0000256" key="3">
    <source>
        <dbReference type="ARBA" id="ARBA00023242"/>
    </source>
</evidence>
<dbReference type="CDD" id="cd21546">
    <property type="entry name" value="SPOC_FPA-like"/>
    <property type="match status" value="1"/>
</dbReference>
<feature type="compositionally biased region" description="Polar residues" evidence="5">
    <location>
        <begin position="452"/>
        <end position="468"/>
    </location>
</feature>
<feature type="region of interest" description="Disordered" evidence="5">
    <location>
        <begin position="704"/>
        <end position="732"/>
    </location>
</feature>
<dbReference type="GO" id="GO:0003723">
    <property type="term" value="F:RNA binding"/>
    <property type="evidence" value="ECO:0007669"/>
    <property type="project" value="UniProtKB-UniRule"/>
</dbReference>
<keyword evidence="8" id="KW-1185">Reference proteome</keyword>
<organism evidence="7 8">
    <name type="scientific">Centaurea solstitialis</name>
    <name type="common">yellow star-thistle</name>
    <dbReference type="NCBI Taxonomy" id="347529"/>
    <lineage>
        <taxon>Eukaryota</taxon>
        <taxon>Viridiplantae</taxon>
        <taxon>Streptophyta</taxon>
        <taxon>Embryophyta</taxon>
        <taxon>Tracheophyta</taxon>
        <taxon>Spermatophyta</taxon>
        <taxon>Magnoliopsida</taxon>
        <taxon>eudicotyledons</taxon>
        <taxon>Gunneridae</taxon>
        <taxon>Pentapetalae</taxon>
        <taxon>asterids</taxon>
        <taxon>campanulids</taxon>
        <taxon>Asterales</taxon>
        <taxon>Asteraceae</taxon>
        <taxon>Carduoideae</taxon>
        <taxon>Cardueae</taxon>
        <taxon>Centaureinae</taxon>
        <taxon>Centaurea</taxon>
    </lineage>
</organism>
<dbReference type="InterPro" id="IPR012677">
    <property type="entry name" value="Nucleotide-bd_a/b_plait_sf"/>
</dbReference>
<feature type="compositionally biased region" description="Gly residues" evidence="5">
    <location>
        <begin position="974"/>
        <end position="987"/>
    </location>
</feature>
<dbReference type="PROSITE" id="PS50102">
    <property type="entry name" value="RRM"/>
    <property type="match status" value="3"/>
</dbReference>
<evidence type="ECO:0000256" key="5">
    <source>
        <dbReference type="SAM" id="MobiDB-lite"/>
    </source>
</evidence>
<reference evidence="7" key="1">
    <citation type="submission" date="2023-03" db="EMBL/GenBank/DDBJ databases">
        <title>Chromosome-scale reference genome and RAD-based genetic map of yellow starthistle (Centaurea solstitialis) reveal putative structural variation and QTLs associated with invader traits.</title>
        <authorList>
            <person name="Reatini B."/>
            <person name="Cang F.A."/>
            <person name="Jiang Q."/>
            <person name="Mckibben M.T.W."/>
            <person name="Barker M.S."/>
            <person name="Rieseberg L.H."/>
            <person name="Dlugosch K.M."/>
        </authorList>
    </citation>
    <scope>NUCLEOTIDE SEQUENCE</scope>
    <source>
        <strain evidence="7">CAN-66</strain>
        <tissue evidence="7">Leaf</tissue>
    </source>
</reference>
<feature type="region of interest" description="Disordered" evidence="5">
    <location>
        <begin position="750"/>
        <end position="769"/>
    </location>
</feature>
<sequence>MGPPMKSSKQNLFDSSSDAGMNNLWVGNLGADVTDADLRNLFEKHGAVDSVTCYPSRSYAFVNMRRAEDARKAKDSLQGLVLRGTSLKIDFAKPVCIASLGEDMMTVRNGWLIDLIHRVELMEDILVAQDPLELSQAKPCKSLWVSGISINTSREDLEAEFSKFGAIEDFKFLRDKNTAYIDYARLEDASRALKMMHGKKRGGSVIRVDYLRSQPKRDQGPDFRDAKEGQHFRNVVPLDSPWLPPDAVNNYSDPSYFGTPRQQHNLPLEGRKGDGEQPSNVLVVSYPPVVHIDEQMLHNAMILFGEIDNIRSFPSRHYSLVEFRSVEEAQLAKDGLQGRLFNDPRILIMFSTSEHAPTKDLTPRAPPYGGPDVFNGPRPHAIFNELPTQAPQLDVYGHPILVPNSMHGRAPPYGGPDVSIRPFGPPDGFDPLLQGPEFPNSINPMGVPNWRRSSPTPGMLSSTSSASGINPPPPTRPSPGAWDVFDASQLHREPKRLRTDGNVPLRDMKDADPQVKGVGRLDTRFTARGTDVGPLSSDYIWRGVIAKGGTPVCHARCVPIRDWIGYEIPEVVNCSARTGLDMLAKHYTDAVGFDIVFFLPDSEEDFASYTEFVRYLGDRNRAGVAKFDDGTTLFLVPPSEFLSKVLNVSGPERLYGVVLKFPQHASGSTSAGLLSNQHQYIDKQQVPSQNEYKNLLPTGEKVLQIDYSGPPHDDSKAHPKSPAPPSLPQTGLSLTPELIATLASLAKGKFNNNQQPSATPPVGSVLTSAAPNEKPIRGWEYEPEPSNLSGNFSQPENTFYPQPQIPPQHQSYQSNMVNDHHSGNYPVQDLAFSFPQRERVPAMMSSTSQSGHFGVPMLANNQQYLPNFPQDVHGGYAFEQKTDVPSGLQPGNNPGLSQVYGGNAYQPQSMVAAPPENSNLQLPEQMQQLQSALYAATQQPSDFDADKNERYQSTLQFATNLLLQIHQQQPGTQSGQGGGSHQGGSLR</sequence>
<dbReference type="CDD" id="cd00590">
    <property type="entry name" value="RRM_SF"/>
    <property type="match status" value="3"/>
</dbReference>